<gene>
    <name evidence="2" type="ORF">NP493_986g00033</name>
</gene>
<name>A0AAD9NL11_RIDPI</name>
<feature type="region of interest" description="Disordered" evidence="1">
    <location>
        <begin position="171"/>
        <end position="205"/>
    </location>
</feature>
<feature type="compositionally biased region" description="Basic residues" evidence="1">
    <location>
        <begin position="174"/>
        <end position="183"/>
    </location>
</feature>
<proteinExistence type="predicted"/>
<feature type="region of interest" description="Disordered" evidence="1">
    <location>
        <begin position="400"/>
        <end position="495"/>
    </location>
</feature>
<feature type="region of interest" description="Disordered" evidence="1">
    <location>
        <begin position="319"/>
        <end position="387"/>
    </location>
</feature>
<feature type="compositionally biased region" description="Basic and acidic residues" evidence="1">
    <location>
        <begin position="471"/>
        <end position="486"/>
    </location>
</feature>
<evidence type="ECO:0000256" key="1">
    <source>
        <dbReference type="SAM" id="MobiDB-lite"/>
    </source>
</evidence>
<keyword evidence="3" id="KW-1185">Reference proteome</keyword>
<feature type="region of interest" description="Disordered" evidence="1">
    <location>
        <begin position="244"/>
        <end position="265"/>
    </location>
</feature>
<feature type="compositionally biased region" description="Basic and acidic residues" evidence="1">
    <location>
        <begin position="334"/>
        <end position="371"/>
    </location>
</feature>
<evidence type="ECO:0000313" key="2">
    <source>
        <dbReference type="EMBL" id="KAK2172181.1"/>
    </source>
</evidence>
<organism evidence="2 3">
    <name type="scientific">Ridgeia piscesae</name>
    <name type="common">Tubeworm</name>
    <dbReference type="NCBI Taxonomy" id="27915"/>
    <lineage>
        <taxon>Eukaryota</taxon>
        <taxon>Metazoa</taxon>
        <taxon>Spiralia</taxon>
        <taxon>Lophotrochozoa</taxon>
        <taxon>Annelida</taxon>
        <taxon>Polychaeta</taxon>
        <taxon>Sedentaria</taxon>
        <taxon>Canalipalpata</taxon>
        <taxon>Sabellida</taxon>
        <taxon>Siboglinidae</taxon>
        <taxon>Ridgeia</taxon>
    </lineage>
</organism>
<reference evidence="2" key="1">
    <citation type="journal article" date="2023" name="Mol. Biol. Evol.">
        <title>Third-Generation Sequencing Reveals the Adaptive Role of the Epigenome in Three Deep-Sea Polychaetes.</title>
        <authorList>
            <person name="Perez M."/>
            <person name="Aroh O."/>
            <person name="Sun Y."/>
            <person name="Lan Y."/>
            <person name="Juniper S.K."/>
            <person name="Young C.R."/>
            <person name="Angers B."/>
            <person name="Qian P.Y."/>
        </authorList>
    </citation>
    <scope>NUCLEOTIDE SEQUENCE</scope>
    <source>
        <strain evidence="2">R07B-5</strain>
    </source>
</reference>
<dbReference type="Proteomes" id="UP001209878">
    <property type="component" value="Unassembled WGS sequence"/>
</dbReference>
<feature type="compositionally biased region" description="Acidic residues" evidence="1">
    <location>
        <begin position="458"/>
        <end position="470"/>
    </location>
</feature>
<dbReference type="EMBL" id="JAODUO010000985">
    <property type="protein sequence ID" value="KAK2172181.1"/>
    <property type="molecule type" value="Genomic_DNA"/>
</dbReference>
<feature type="region of interest" description="Disordered" evidence="1">
    <location>
        <begin position="1"/>
        <end position="48"/>
    </location>
</feature>
<accession>A0AAD9NL11</accession>
<comment type="caution">
    <text evidence="2">The sequence shown here is derived from an EMBL/GenBank/DDBJ whole genome shotgun (WGS) entry which is preliminary data.</text>
</comment>
<sequence>MTPRRSRWYPESSSVVVSPRDPPEQEPTTRRSQNHPRTRDLHLGGQQPQAFVPKLEREKTTTLDIRSSCAPVRNLPEAKPSMLVHGRKMDKLPSRPDSIYAPPWDYYQSSREPSVAVPGVSSVNTPQSVAVPGVSSVNTPQSVNRELAYVYLDETIYDDFDRSHTLPSINVVPMRRRRRRGRRPQREPSPGSGGSSRRNSGRRSRQEAYRLGVANALDVFSRFGQPLFVERQISFQLKNTMRRLRRNRDTSPVSSAGQSQPSTERFDTSIVPTVGEAMIRAGWMMNAGRLPRGYNPLEDTEEDGDQSLPVFGEYSGFDQPILGRTSVQSPRKRLTSDRKRNAVNDTERKMPNITELDRKRNVEIDTKKSSPEEFNQNTVAGQPDDVQESALSVVDPPVERPLQEELSVPMASPVTTPMRRTGTDVHSDSSLVADQDSENRDMRGNVIDGTSDVTQPEQETDAGNEGENDETEVRSKHSENVDKDSEIATNVSDNN</sequence>
<dbReference type="AlphaFoldDB" id="A0AAD9NL11"/>
<evidence type="ECO:0000313" key="3">
    <source>
        <dbReference type="Proteomes" id="UP001209878"/>
    </source>
</evidence>
<protein>
    <submittedName>
        <fullName evidence="2">Uncharacterized protein</fullName>
    </submittedName>
</protein>
<feature type="compositionally biased region" description="Polar residues" evidence="1">
    <location>
        <begin position="250"/>
        <end position="263"/>
    </location>
</feature>